<keyword evidence="4" id="KW-1185">Reference proteome</keyword>
<reference evidence="3" key="2">
    <citation type="submission" date="2023-05" db="EMBL/GenBank/DDBJ databases">
        <authorList>
            <person name="Schelkunov M.I."/>
        </authorList>
    </citation>
    <scope>NUCLEOTIDE SEQUENCE</scope>
    <source>
        <strain evidence="3">Hsosn_3</strain>
        <tissue evidence="3">Leaf</tissue>
    </source>
</reference>
<organism evidence="3 4">
    <name type="scientific">Heracleum sosnowskyi</name>
    <dbReference type="NCBI Taxonomy" id="360622"/>
    <lineage>
        <taxon>Eukaryota</taxon>
        <taxon>Viridiplantae</taxon>
        <taxon>Streptophyta</taxon>
        <taxon>Embryophyta</taxon>
        <taxon>Tracheophyta</taxon>
        <taxon>Spermatophyta</taxon>
        <taxon>Magnoliopsida</taxon>
        <taxon>eudicotyledons</taxon>
        <taxon>Gunneridae</taxon>
        <taxon>Pentapetalae</taxon>
        <taxon>asterids</taxon>
        <taxon>campanulids</taxon>
        <taxon>Apiales</taxon>
        <taxon>Apiaceae</taxon>
        <taxon>Apioideae</taxon>
        <taxon>apioid superclade</taxon>
        <taxon>Tordylieae</taxon>
        <taxon>Tordyliinae</taxon>
        <taxon>Heracleum</taxon>
    </lineage>
</organism>
<feature type="compositionally biased region" description="Polar residues" evidence="1">
    <location>
        <begin position="467"/>
        <end position="483"/>
    </location>
</feature>
<evidence type="ECO:0000313" key="3">
    <source>
        <dbReference type="EMBL" id="KAK1356403.1"/>
    </source>
</evidence>
<dbReference type="PROSITE" id="PS00028">
    <property type="entry name" value="ZINC_FINGER_C2H2_1"/>
    <property type="match status" value="1"/>
</dbReference>
<dbReference type="PANTHER" id="PTHR35746:SF1">
    <property type="entry name" value="PENTATRICOPEPTIDE REPEAT (PPR) SUPERFAMILY PROTEIN"/>
    <property type="match status" value="1"/>
</dbReference>
<feature type="region of interest" description="Disordered" evidence="1">
    <location>
        <begin position="221"/>
        <end position="241"/>
    </location>
</feature>
<proteinExistence type="predicted"/>
<feature type="compositionally biased region" description="Polar residues" evidence="1">
    <location>
        <begin position="775"/>
        <end position="785"/>
    </location>
</feature>
<dbReference type="InterPro" id="IPR013087">
    <property type="entry name" value="Znf_C2H2_type"/>
</dbReference>
<feature type="compositionally biased region" description="Polar residues" evidence="1">
    <location>
        <begin position="153"/>
        <end position="163"/>
    </location>
</feature>
<dbReference type="AlphaFoldDB" id="A0AAD8M1W1"/>
<evidence type="ECO:0000259" key="2">
    <source>
        <dbReference type="PROSITE" id="PS00028"/>
    </source>
</evidence>
<feature type="compositionally biased region" description="Basic and acidic residues" evidence="1">
    <location>
        <begin position="802"/>
        <end position="813"/>
    </location>
</feature>
<dbReference type="Proteomes" id="UP001237642">
    <property type="component" value="Unassembled WGS sequence"/>
</dbReference>
<feature type="region of interest" description="Disordered" evidence="1">
    <location>
        <begin position="771"/>
        <end position="813"/>
    </location>
</feature>
<name>A0AAD8M1W1_9APIA</name>
<accession>A0AAD8M1W1</accession>
<sequence>MDTHLHSPTITPSGHENNQGVHVCHKCGWPFPKLHPSSKHRRAHRRICGTIQGYKLSHFNVSDAEQDHPSDEDCKTPSPKIEKRSIAGIGERSYRSEDEVFSDAVAEFSDSGMSPGSEEQLEDVKELEKNVQKTVVDDDIYSIGTLKVDADSDSANPMGSQPADNILPSSGLVESTPSGKDKADMSNLDLSLLSGPVEKTEAIVDAVQIKGYLAQDMIDGSSSNLSEREEKDTTNVQSLSNDLPSVEDADIMLKDAVNQETLKSESSLVLGTVDVKRTHNKDNKDLPEGQSVEPAKTLTGFECARTEHDLSYLSGCAKQEASAGIVLVGVDPTQDNESGAHCDSTEICNTNRENEETMHVLSVASDLPIVNHADLMLQDFKDHRTFKSGFPPMGFENVIRSLEGDNELMVIEESPLKGGASDTSSDMDDVEEDMITIEGPDKGLADSLESSVTTGKTFESEDLEFRLSTSRSTKENIQPNCSLQGVEPYNEASHTESTGNDEISQTAILSDDNKKNNHNVMARAEEVDTEEYKNSERVTRKEISGGANPILVYEGGDQASKLRLNNGGEHVDDTMNFSDEAWIEDNTEKAWIEDRKEAAAVEKFSTPTMTNLEPEQELLSSNYSASVADTPVSSINTSVSATIVPAHPSSGKSSDNDSQEVITEPELNIEKRNVVKFVGDIVDSKFSGSCDLEVEEDNSKRPMREEPETLAIHSNISHECLPDIRTGNEMDDEYDVMQESDVKLTKQAGGASAVKLTVDLSSQIESVEDDWGSVTVHSAQSNQPAARTEVPPETYPEGPESESTKLHPESSSERLDMHKADVFEPPSFMTLVEPKGGSDQKNATSEIETVQTTQQPKTEVLQAGWLPLLSNVINESAGRNKNEEMIAKVTNWSTAKQQSTPLKNLLGEAKVETRTKSPSPRRTETNIQTDATGAKSNVSFATTVKEVLGSEASAGDQTVRGVTAEEWNSPARYPVEIKKEKKKANGKPFWVPFACCSSVN</sequence>
<feature type="compositionally biased region" description="Basic and acidic residues" evidence="1">
    <location>
        <begin position="65"/>
        <end position="82"/>
    </location>
</feature>
<evidence type="ECO:0000313" key="4">
    <source>
        <dbReference type="Proteomes" id="UP001237642"/>
    </source>
</evidence>
<protein>
    <recommendedName>
        <fullName evidence="2">C2H2-type domain-containing protein</fullName>
    </recommendedName>
</protein>
<feature type="region of interest" description="Disordered" evidence="1">
    <location>
        <begin position="62"/>
        <end position="82"/>
    </location>
</feature>
<dbReference type="EMBL" id="JAUIZM010000011">
    <property type="protein sequence ID" value="KAK1356403.1"/>
    <property type="molecule type" value="Genomic_DNA"/>
</dbReference>
<feature type="region of interest" description="Disordered" evidence="1">
    <location>
        <begin position="152"/>
        <end position="183"/>
    </location>
</feature>
<dbReference type="PANTHER" id="PTHR35746">
    <property type="entry name" value="PENTATRICOPEPTIDE REPEAT (PPR) SUPERFAMILY PROTEIN"/>
    <property type="match status" value="1"/>
</dbReference>
<comment type="caution">
    <text evidence="3">The sequence shown here is derived from an EMBL/GenBank/DDBJ whole genome shotgun (WGS) entry which is preliminary data.</text>
</comment>
<reference evidence="3" key="1">
    <citation type="submission" date="2023-02" db="EMBL/GenBank/DDBJ databases">
        <title>Genome of toxic invasive species Heracleum sosnowskyi carries increased number of genes despite the absence of recent whole-genome duplications.</title>
        <authorList>
            <person name="Schelkunov M."/>
            <person name="Shtratnikova V."/>
            <person name="Makarenko M."/>
            <person name="Klepikova A."/>
            <person name="Omelchenko D."/>
            <person name="Novikova G."/>
            <person name="Obukhova E."/>
            <person name="Bogdanov V."/>
            <person name="Penin A."/>
            <person name="Logacheva M."/>
        </authorList>
    </citation>
    <scope>NUCLEOTIDE SEQUENCE</scope>
    <source>
        <strain evidence="3">Hsosn_3</strain>
        <tissue evidence="3">Leaf</tissue>
    </source>
</reference>
<feature type="region of interest" description="Disordered" evidence="1">
    <location>
        <begin position="467"/>
        <end position="502"/>
    </location>
</feature>
<gene>
    <name evidence="3" type="ORF">POM88_049659</name>
</gene>
<evidence type="ECO:0000256" key="1">
    <source>
        <dbReference type="SAM" id="MobiDB-lite"/>
    </source>
</evidence>
<feature type="domain" description="C2H2-type" evidence="2">
    <location>
        <begin position="24"/>
        <end position="44"/>
    </location>
</feature>